<organism evidence="3 4">
    <name type="scientific">Mizuhopecten yessoensis</name>
    <name type="common">Japanese scallop</name>
    <name type="synonym">Patinopecten yessoensis</name>
    <dbReference type="NCBI Taxonomy" id="6573"/>
    <lineage>
        <taxon>Eukaryota</taxon>
        <taxon>Metazoa</taxon>
        <taxon>Spiralia</taxon>
        <taxon>Lophotrochozoa</taxon>
        <taxon>Mollusca</taxon>
        <taxon>Bivalvia</taxon>
        <taxon>Autobranchia</taxon>
        <taxon>Pteriomorphia</taxon>
        <taxon>Pectinida</taxon>
        <taxon>Pectinoidea</taxon>
        <taxon>Pectinidae</taxon>
        <taxon>Mizuhopecten</taxon>
    </lineage>
</organism>
<name>A0A210QCF7_MIZYE</name>
<dbReference type="OrthoDB" id="10033229at2759"/>
<dbReference type="SMART" id="SM00248">
    <property type="entry name" value="ANK"/>
    <property type="match status" value="2"/>
</dbReference>
<dbReference type="InterPro" id="IPR052481">
    <property type="entry name" value="DZAN1"/>
</dbReference>
<dbReference type="PANTHER" id="PTHR16058">
    <property type="entry name" value="DOUBLE ZINC RIBBON AND ANKYRIN REPEAT-CONTAINING PROTEIN 1"/>
    <property type="match status" value="1"/>
</dbReference>
<accession>A0A210QCF7</accession>
<evidence type="ECO:0000256" key="1">
    <source>
        <dbReference type="PROSITE-ProRule" id="PRU00023"/>
    </source>
</evidence>
<evidence type="ECO:0000313" key="3">
    <source>
        <dbReference type="EMBL" id="OWF46437.1"/>
    </source>
</evidence>
<dbReference type="SUPFAM" id="SSF48403">
    <property type="entry name" value="Ankyrin repeat"/>
    <property type="match status" value="1"/>
</dbReference>
<evidence type="ECO:0000256" key="2">
    <source>
        <dbReference type="SAM" id="MobiDB-lite"/>
    </source>
</evidence>
<dbReference type="PROSITE" id="PS50088">
    <property type="entry name" value="ANK_REPEAT"/>
    <property type="match status" value="2"/>
</dbReference>
<keyword evidence="1" id="KW-0040">ANK repeat</keyword>
<dbReference type="Pfam" id="PF12796">
    <property type="entry name" value="Ank_2"/>
    <property type="match status" value="1"/>
</dbReference>
<dbReference type="InterPro" id="IPR002110">
    <property type="entry name" value="Ankyrin_rpt"/>
</dbReference>
<proteinExistence type="predicted"/>
<feature type="repeat" description="ANK" evidence="1">
    <location>
        <begin position="566"/>
        <end position="600"/>
    </location>
</feature>
<evidence type="ECO:0000313" key="4">
    <source>
        <dbReference type="Proteomes" id="UP000242188"/>
    </source>
</evidence>
<reference evidence="3 4" key="1">
    <citation type="journal article" date="2017" name="Nat. Ecol. Evol.">
        <title>Scallop genome provides insights into evolution of bilaterian karyotype and development.</title>
        <authorList>
            <person name="Wang S."/>
            <person name="Zhang J."/>
            <person name="Jiao W."/>
            <person name="Li J."/>
            <person name="Xun X."/>
            <person name="Sun Y."/>
            <person name="Guo X."/>
            <person name="Huan P."/>
            <person name="Dong B."/>
            <person name="Zhang L."/>
            <person name="Hu X."/>
            <person name="Sun X."/>
            <person name="Wang J."/>
            <person name="Zhao C."/>
            <person name="Wang Y."/>
            <person name="Wang D."/>
            <person name="Huang X."/>
            <person name="Wang R."/>
            <person name="Lv J."/>
            <person name="Li Y."/>
            <person name="Zhang Z."/>
            <person name="Liu B."/>
            <person name="Lu W."/>
            <person name="Hui Y."/>
            <person name="Liang J."/>
            <person name="Zhou Z."/>
            <person name="Hou R."/>
            <person name="Li X."/>
            <person name="Liu Y."/>
            <person name="Li H."/>
            <person name="Ning X."/>
            <person name="Lin Y."/>
            <person name="Zhao L."/>
            <person name="Xing Q."/>
            <person name="Dou J."/>
            <person name="Li Y."/>
            <person name="Mao J."/>
            <person name="Guo H."/>
            <person name="Dou H."/>
            <person name="Li T."/>
            <person name="Mu C."/>
            <person name="Jiang W."/>
            <person name="Fu Q."/>
            <person name="Fu X."/>
            <person name="Miao Y."/>
            <person name="Liu J."/>
            <person name="Yu Q."/>
            <person name="Li R."/>
            <person name="Liao H."/>
            <person name="Li X."/>
            <person name="Kong Y."/>
            <person name="Jiang Z."/>
            <person name="Chourrout D."/>
            <person name="Li R."/>
            <person name="Bao Z."/>
        </authorList>
    </citation>
    <scope>NUCLEOTIDE SEQUENCE [LARGE SCALE GENOMIC DNA]</scope>
    <source>
        <strain evidence="3 4">PY_sf001</strain>
    </source>
</reference>
<dbReference type="PROSITE" id="PS50297">
    <property type="entry name" value="ANK_REP_REGION"/>
    <property type="match status" value="1"/>
</dbReference>
<feature type="region of interest" description="Disordered" evidence="2">
    <location>
        <begin position="167"/>
        <end position="200"/>
    </location>
</feature>
<dbReference type="Gene3D" id="1.25.40.20">
    <property type="entry name" value="Ankyrin repeat-containing domain"/>
    <property type="match status" value="1"/>
</dbReference>
<gene>
    <name evidence="3" type="ORF">KP79_PYT09702</name>
</gene>
<dbReference type="EMBL" id="NEDP02004184">
    <property type="protein sequence ID" value="OWF46437.1"/>
    <property type="molecule type" value="Genomic_DNA"/>
</dbReference>
<protein>
    <submittedName>
        <fullName evidence="3">Double zinc ribbon and ankyrin repeat-containing protein 1</fullName>
    </submittedName>
</protein>
<dbReference type="InterPro" id="IPR026876">
    <property type="entry name" value="Fn3_assoc_repeat"/>
</dbReference>
<keyword evidence="4" id="KW-1185">Reference proteome</keyword>
<dbReference type="Pfam" id="PF13287">
    <property type="entry name" value="Fn3_assoc"/>
    <property type="match status" value="1"/>
</dbReference>
<dbReference type="PANTHER" id="PTHR16058:SF4">
    <property type="entry name" value="DOUBLE ZINC RIBBON AND ANKYRIN REPEAT-CONTAINING PROTEIN 1"/>
    <property type="match status" value="1"/>
</dbReference>
<sequence length="641" mass="71070">MTAGSIAVPTIIPLRLPQHGRLKTSIDSNTKIELNSDSKDVDIHYTINGTKPDPFPKTGVVRCTMQYVGPFTLPPGKQTVRSVAVSKDGMRESNVCTKVFEVEYVPGPALMPEDDDLEFQQEIEKEQRRLNVNRAAKNLMLSSKSAWTDVGAMKSATQKMADMHVSGSTRHKAQAEPRFLNSRRGEGSSAPGKSYELSRNDRYWDRHQQESVSPNSRHQQQADYMRNVYGYADRLSEPNAAYYNSSYNNNLMASAPQQPLTPYGAGRKMDICTYCKSMVPFNTTHCVVCEGPLPGAHLVDNTHVPVPNNFLPVSYPVDAPPKRPTTSVSTQTVGLFYPSEKGLSKKKEQVEEKEAFEKQMRDRRPLLTSVSPGKGYWRKQIEHISQHLKVHAQNDAEFRALIGEPKMGKLLTSTVQEDGYELSVTLTFAIRGNKDPLTGRKLGITGDYLSMHTERSNMSTYRSDDEISDDTTIPMKTKTTKKRPKRKPGPKIAAMDLKLLKELGSSGEGDPTDVQQLIDEGAEATCTNKDGLPCIYVAVRNKRVDCIPILVENGADINQKGPSSMKGNTPLHDAINLGPAGLKTIDALLGCNADVGRKNDRGETAHDLALKGGYDSIVDKFNTFMAQSTLRKMTKPRQNNY</sequence>
<dbReference type="InterPro" id="IPR036770">
    <property type="entry name" value="Ankyrin_rpt-contain_sf"/>
</dbReference>
<comment type="caution">
    <text evidence="3">The sequence shown here is derived from an EMBL/GenBank/DDBJ whole genome shotgun (WGS) entry which is preliminary data.</text>
</comment>
<feature type="repeat" description="ANK" evidence="1">
    <location>
        <begin position="530"/>
        <end position="562"/>
    </location>
</feature>
<dbReference type="AlphaFoldDB" id="A0A210QCF7"/>
<dbReference type="Proteomes" id="UP000242188">
    <property type="component" value="Unassembled WGS sequence"/>
</dbReference>